<keyword evidence="3" id="KW-0732">Signal</keyword>
<feature type="region of interest" description="Disordered" evidence="1">
    <location>
        <begin position="339"/>
        <end position="363"/>
    </location>
</feature>
<dbReference type="OrthoDB" id="3210850at2759"/>
<organism evidence="4 5">
    <name type="scientific">Curvularia kusanoi</name>
    <name type="common">Cochliobolus kusanoi</name>
    <dbReference type="NCBI Taxonomy" id="90978"/>
    <lineage>
        <taxon>Eukaryota</taxon>
        <taxon>Fungi</taxon>
        <taxon>Dikarya</taxon>
        <taxon>Ascomycota</taxon>
        <taxon>Pezizomycotina</taxon>
        <taxon>Dothideomycetes</taxon>
        <taxon>Pleosporomycetidae</taxon>
        <taxon>Pleosporales</taxon>
        <taxon>Pleosporineae</taxon>
        <taxon>Pleosporaceae</taxon>
        <taxon>Curvularia</taxon>
    </lineage>
</organism>
<reference evidence="4" key="1">
    <citation type="submission" date="2019-04" db="EMBL/GenBank/DDBJ databases">
        <title>Sequencing of skin fungus with MAO and IRED activity.</title>
        <authorList>
            <person name="Marsaioli A.J."/>
            <person name="Bonatto J.M.C."/>
            <person name="Reis Junior O."/>
        </authorList>
    </citation>
    <scope>NUCLEOTIDE SEQUENCE</scope>
    <source>
        <strain evidence="4">30M1</strain>
    </source>
</reference>
<dbReference type="EMBL" id="SWKU01000006">
    <property type="protein sequence ID" value="KAF3005671.1"/>
    <property type="molecule type" value="Genomic_DNA"/>
</dbReference>
<feature type="transmembrane region" description="Helical" evidence="2">
    <location>
        <begin position="263"/>
        <end position="287"/>
    </location>
</feature>
<feature type="chain" id="PRO_5040482201" evidence="3">
    <location>
        <begin position="18"/>
        <end position="390"/>
    </location>
</feature>
<proteinExistence type="predicted"/>
<gene>
    <name evidence="4" type="ORF">E8E13_004559</name>
</gene>
<comment type="caution">
    <text evidence="4">The sequence shown here is derived from an EMBL/GenBank/DDBJ whole genome shotgun (WGS) entry which is preliminary data.</text>
</comment>
<dbReference type="Proteomes" id="UP000801428">
    <property type="component" value="Unassembled WGS sequence"/>
</dbReference>
<feature type="transmembrane region" description="Helical" evidence="2">
    <location>
        <begin position="199"/>
        <end position="220"/>
    </location>
</feature>
<dbReference type="PANTHER" id="PTHR38848:SF3">
    <property type="entry name" value="G-PROTEIN COUPLED RECEPTORS FAMILY 3 PROFILE DOMAIN-CONTAINING PROTEIN"/>
    <property type="match status" value="1"/>
</dbReference>
<sequence>MHLLAWLLFTWGFAVQATPLQRDGGLQARENENIHITTGEPARDRTIFVLVSIIFAVVLAFLLGSRVHRLKRTIRSRRNLTGMLLLGMYITVICYIIVAAVLVSGQGLYTYELCAAGTWVCLMFYITAKGFVYLFLCERVHIVRAPFVRRSKDKIYLACVVPAMIIFSAISINCLFQRITAMYDSDGRCHFGIGPKASIPGSTINFVTNFFLTGVFIYLLRPVVKINGMGSISAAFSRKSKTDKPTIASPNNESAVQRNIKTLLWKSIIGALLTEIPVVANMIQFIVTGGSELGMLCLTFCMIDVFWDCLVLHWLTFGASSEAERDLMRSTTQASSQFGLVEDRRQESVPPSRSSSRREGAVQGLKVPELAFVTAPDLEGAARVDSTKVP</sequence>
<feature type="transmembrane region" description="Helical" evidence="2">
    <location>
        <begin position="156"/>
        <end position="179"/>
    </location>
</feature>
<feature type="transmembrane region" description="Helical" evidence="2">
    <location>
        <begin position="84"/>
        <end position="104"/>
    </location>
</feature>
<keyword evidence="2" id="KW-0812">Transmembrane</keyword>
<feature type="signal peptide" evidence="3">
    <location>
        <begin position="1"/>
        <end position="17"/>
    </location>
</feature>
<keyword evidence="2" id="KW-1133">Transmembrane helix</keyword>
<dbReference type="PANTHER" id="PTHR38848">
    <property type="entry name" value="G-PROTEIN COUPLED RECEPTORS FAMILY 3 PROFILE DOMAIN-CONTAINING PROTEIN"/>
    <property type="match status" value="1"/>
</dbReference>
<keyword evidence="5" id="KW-1185">Reference proteome</keyword>
<evidence type="ECO:0000256" key="2">
    <source>
        <dbReference type="SAM" id="Phobius"/>
    </source>
</evidence>
<evidence type="ECO:0000313" key="4">
    <source>
        <dbReference type="EMBL" id="KAF3005671.1"/>
    </source>
</evidence>
<name>A0A9P4TJA7_CURKU</name>
<evidence type="ECO:0000256" key="1">
    <source>
        <dbReference type="SAM" id="MobiDB-lite"/>
    </source>
</evidence>
<dbReference type="AlphaFoldDB" id="A0A9P4TJA7"/>
<accession>A0A9P4TJA7</accession>
<evidence type="ECO:0000313" key="5">
    <source>
        <dbReference type="Proteomes" id="UP000801428"/>
    </source>
</evidence>
<feature type="transmembrane region" description="Helical" evidence="2">
    <location>
        <begin position="47"/>
        <end position="64"/>
    </location>
</feature>
<feature type="transmembrane region" description="Helical" evidence="2">
    <location>
        <begin position="116"/>
        <end position="136"/>
    </location>
</feature>
<keyword evidence="2" id="KW-0472">Membrane</keyword>
<evidence type="ECO:0000256" key="3">
    <source>
        <dbReference type="SAM" id="SignalP"/>
    </source>
</evidence>
<protein>
    <submittedName>
        <fullName evidence="4">Uncharacterized protein</fullName>
    </submittedName>
</protein>